<name>A0A841KWW4_9FIRM</name>
<evidence type="ECO:0000313" key="2">
    <source>
        <dbReference type="Proteomes" id="UP000579281"/>
    </source>
</evidence>
<organism evidence="1 2">
    <name type="scientific">Anaerosolibacter carboniphilus</name>
    <dbReference type="NCBI Taxonomy" id="1417629"/>
    <lineage>
        <taxon>Bacteria</taxon>
        <taxon>Bacillati</taxon>
        <taxon>Bacillota</taxon>
        <taxon>Clostridia</taxon>
        <taxon>Peptostreptococcales</taxon>
        <taxon>Thermotaleaceae</taxon>
        <taxon>Anaerosolibacter</taxon>
    </lineage>
</organism>
<dbReference type="PANTHER" id="PTHR35145">
    <property type="entry name" value="CYTOPLASMIC PROTEIN-RELATED"/>
    <property type="match status" value="1"/>
</dbReference>
<dbReference type="InterPro" id="IPR058532">
    <property type="entry name" value="YjbR/MT2646/Rv2570-like"/>
</dbReference>
<evidence type="ECO:0000313" key="1">
    <source>
        <dbReference type="EMBL" id="MBB6214665.1"/>
    </source>
</evidence>
<accession>A0A841KWW4</accession>
<dbReference type="Pfam" id="PF04237">
    <property type="entry name" value="YjbR"/>
    <property type="match status" value="1"/>
</dbReference>
<protein>
    <submittedName>
        <fullName evidence="1">Putative DNA-binding protein (MmcQ/YjbR family)</fullName>
    </submittedName>
</protein>
<dbReference type="RefSeq" id="WP_184308312.1">
    <property type="nucleotide sequence ID" value="NZ_JACHEN010000003.1"/>
</dbReference>
<dbReference type="AlphaFoldDB" id="A0A841KWW4"/>
<keyword evidence="2" id="KW-1185">Reference proteome</keyword>
<dbReference type="Proteomes" id="UP000579281">
    <property type="component" value="Unassembled WGS sequence"/>
</dbReference>
<dbReference type="SUPFAM" id="SSF142906">
    <property type="entry name" value="YjbR-like"/>
    <property type="match status" value="1"/>
</dbReference>
<keyword evidence="1" id="KW-0238">DNA-binding</keyword>
<reference evidence="1 2" key="1">
    <citation type="submission" date="2020-08" db="EMBL/GenBank/DDBJ databases">
        <title>Genomic Encyclopedia of Type Strains, Phase IV (KMG-IV): sequencing the most valuable type-strain genomes for metagenomic binning, comparative biology and taxonomic classification.</title>
        <authorList>
            <person name="Goeker M."/>
        </authorList>
    </citation>
    <scope>NUCLEOTIDE SEQUENCE [LARGE SCALE GENOMIC DNA]</scope>
    <source>
        <strain evidence="1 2">DSM 103526</strain>
    </source>
</reference>
<dbReference type="InterPro" id="IPR038056">
    <property type="entry name" value="YjbR-like_sf"/>
</dbReference>
<sequence length="116" mass="13492">MNILDLKKYCLALNGAREDYPFGDDVLVIKVLSKMFALITFKDDELHLSLKCDPKLAEHFRQQYASVTPGYHLNKKHWNTIIMNDSVPEDEIIWMIHHSHELVLKSLTKAERQTLA</sequence>
<dbReference type="Gene3D" id="3.90.1150.30">
    <property type="match status" value="1"/>
</dbReference>
<gene>
    <name evidence="1" type="ORF">HNQ80_000748</name>
</gene>
<dbReference type="EMBL" id="JACHEN010000003">
    <property type="protein sequence ID" value="MBB6214665.1"/>
    <property type="molecule type" value="Genomic_DNA"/>
</dbReference>
<dbReference type="GO" id="GO:0003677">
    <property type="term" value="F:DNA binding"/>
    <property type="evidence" value="ECO:0007669"/>
    <property type="project" value="UniProtKB-KW"/>
</dbReference>
<dbReference type="PANTHER" id="PTHR35145:SF1">
    <property type="entry name" value="CYTOPLASMIC PROTEIN"/>
    <property type="match status" value="1"/>
</dbReference>
<proteinExistence type="predicted"/>
<comment type="caution">
    <text evidence="1">The sequence shown here is derived from an EMBL/GenBank/DDBJ whole genome shotgun (WGS) entry which is preliminary data.</text>
</comment>
<dbReference type="InterPro" id="IPR007351">
    <property type="entry name" value="YjbR"/>
</dbReference>